<organism evidence="1 2">
    <name type="scientific">Chryseobacterium takakiae</name>
    <dbReference type="NCBI Taxonomy" id="1302685"/>
    <lineage>
        <taxon>Bacteria</taxon>
        <taxon>Pseudomonadati</taxon>
        <taxon>Bacteroidota</taxon>
        <taxon>Flavobacteriia</taxon>
        <taxon>Flavobacteriales</taxon>
        <taxon>Weeksellaceae</taxon>
        <taxon>Chryseobacterium group</taxon>
        <taxon>Chryseobacterium</taxon>
    </lineage>
</organism>
<dbReference type="STRING" id="1302685.SAMN05444408_107177"/>
<dbReference type="Proteomes" id="UP000184236">
    <property type="component" value="Unassembled WGS sequence"/>
</dbReference>
<dbReference type="EMBL" id="FQVO01000007">
    <property type="protein sequence ID" value="SHF01886.1"/>
    <property type="molecule type" value="Genomic_DNA"/>
</dbReference>
<protein>
    <submittedName>
        <fullName evidence="1">RHS repeat-associated core domain-containing protein</fullName>
    </submittedName>
</protein>
<dbReference type="NCBIfam" id="TIGR03696">
    <property type="entry name" value="Rhs_assc_core"/>
    <property type="match status" value="1"/>
</dbReference>
<evidence type="ECO:0000313" key="2">
    <source>
        <dbReference type="Proteomes" id="UP000184236"/>
    </source>
</evidence>
<dbReference type="InterPro" id="IPR050708">
    <property type="entry name" value="T6SS_VgrG/RHS"/>
</dbReference>
<proteinExistence type="predicted"/>
<keyword evidence="2" id="KW-1185">Reference proteome</keyword>
<gene>
    <name evidence="1" type="ORF">SAMN05444408_107177</name>
</gene>
<dbReference type="Gene3D" id="2.180.10.10">
    <property type="entry name" value="RHS repeat-associated core"/>
    <property type="match status" value="1"/>
</dbReference>
<dbReference type="RefSeq" id="WP_072884836.1">
    <property type="nucleotide sequence ID" value="NZ_FQVO01000007.1"/>
</dbReference>
<accession>A0A1M4Y8E9</accession>
<dbReference type="InterPro" id="IPR022385">
    <property type="entry name" value="Rhs_assc_core"/>
</dbReference>
<evidence type="ECO:0000313" key="1">
    <source>
        <dbReference type="EMBL" id="SHF01886.1"/>
    </source>
</evidence>
<dbReference type="PANTHER" id="PTHR32305">
    <property type="match status" value="1"/>
</dbReference>
<sequence>MRLAFYRDASGNAAVDKATDYYPFGLEFGNAMSYGSISPNYFYTYNGKEQQQETQWLDYGARFYMPDIGRWGVVDPLAETSRRWSTYTYAFNNPIRFIDPDGRTGQDWIKMVDPKTNQTTMTYDANIKTVDQAKEAGYANVDSVGATGEIKNGNGDVTHTLNANGSVTNLANNSSAYGSSNIDGIEVNALETPISGMASQISLNWALGGGLNLAFGFVKDSYGDSSFYYSIGGNLGVGAGLSLDFIPITATDPNRNFHVSDYEGYGNSYNVGVGPVSGSYGGSTNESKLTPSQNFNYNEWGKNKNGYTTKSGSYGIGAEAGAMWTRSKTTLIGR</sequence>
<dbReference type="AlphaFoldDB" id="A0A1M4Y8E9"/>
<dbReference type="PANTHER" id="PTHR32305:SF15">
    <property type="entry name" value="PROTEIN RHSA-RELATED"/>
    <property type="match status" value="1"/>
</dbReference>
<dbReference type="OrthoDB" id="2972467at2"/>
<reference evidence="2" key="1">
    <citation type="submission" date="2016-11" db="EMBL/GenBank/DDBJ databases">
        <authorList>
            <person name="Varghese N."/>
            <person name="Submissions S."/>
        </authorList>
    </citation>
    <scope>NUCLEOTIDE SEQUENCE [LARGE SCALE GENOMIC DNA]</scope>
    <source>
        <strain evidence="2">DSM 26898</strain>
    </source>
</reference>
<name>A0A1M4Y8E9_9FLAO</name>